<feature type="chain" id="PRO_5043360639" evidence="9">
    <location>
        <begin position="27"/>
        <end position="354"/>
    </location>
</feature>
<dbReference type="Pfam" id="PF02535">
    <property type="entry name" value="Zip"/>
    <property type="match status" value="1"/>
</dbReference>
<evidence type="ECO:0000256" key="8">
    <source>
        <dbReference type="RuleBase" id="RU362088"/>
    </source>
</evidence>
<keyword evidence="5 8" id="KW-1133">Transmembrane helix</keyword>
<feature type="transmembrane region" description="Helical" evidence="8">
    <location>
        <begin position="229"/>
        <end position="252"/>
    </location>
</feature>
<accession>A0AAV5DWC7</accession>
<dbReference type="AlphaFoldDB" id="A0AAV5DWC7"/>
<dbReference type="EMBL" id="BQKI01000071">
    <property type="protein sequence ID" value="GJN14690.1"/>
    <property type="molecule type" value="Genomic_DNA"/>
</dbReference>
<dbReference type="Proteomes" id="UP001054889">
    <property type="component" value="Unassembled WGS sequence"/>
</dbReference>
<feature type="transmembrane region" description="Helical" evidence="8">
    <location>
        <begin position="264"/>
        <end position="282"/>
    </location>
</feature>
<organism evidence="10 11">
    <name type="scientific">Eleusine coracana subsp. coracana</name>
    <dbReference type="NCBI Taxonomy" id="191504"/>
    <lineage>
        <taxon>Eukaryota</taxon>
        <taxon>Viridiplantae</taxon>
        <taxon>Streptophyta</taxon>
        <taxon>Embryophyta</taxon>
        <taxon>Tracheophyta</taxon>
        <taxon>Spermatophyta</taxon>
        <taxon>Magnoliopsida</taxon>
        <taxon>Liliopsida</taxon>
        <taxon>Poales</taxon>
        <taxon>Poaceae</taxon>
        <taxon>PACMAD clade</taxon>
        <taxon>Chloridoideae</taxon>
        <taxon>Cynodonteae</taxon>
        <taxon>Eleusininae</taxon>
        <taxon>Eleusine</taxon>
    </lineage>
</organism>
<gene>
    <name evidence="10" type="primary">gb01545</name>
    <name evidence="10" type="ORF">PR202_gb01545</name>
</gene>
<evidence type="ECO:0000256" key="9">
    <source>
        <dbReference type="SAM" id="SignalP"/>
    </source>
</evidence>
<name>A0AAV5DWC7_ELECO</name>
<evidence type="ECO:0000256" key="6">
    <source>
        <dbReference type="ARBA" id="ARBA00023065"/>
    </source>
</evidence>
<comment type="subcellular location">
    <subcellularLocation>
        <location evidence="1">Cell membrane</location>
        <topology evidence="1">Multi-pass membrane protein</topology>
    </subcellularLocation>
    <subcellularLocation>
        <location evidence="8">Membrane</location>
        <topology evidence="8">Multi-pass membrane protein</topology>
    </subcellularLocation>
</comment>
<keyword evidence="9" id="KW-0732">Signal</keyword>
<feature type="transmembrane region" description="Helical" evidence="8">
    <location>
        <begin position="334"/>
        <end position="353"/>
    </location>
</feature>
<dbReference type="NCBIfam" id="TIGR00820">
    <property type="entry name" value="zip"/>
    <property type="match status" value="1"/>
</dbReference>
<evidence type="ECO:0000256" key="1">
    <source>
        <dbReference type="ARBA" id="ARBA00004651"/>
    </source>
</evidence>
<feature type="transmembrane region" description="Helical" evidence="8">
    <location>
        <begin position="204"/>
        <end position="223"/>
    </location>
</feature>
<feature type="transmembrane region" description="Helical" evidence="8">
    <location>
        <begin position="80"/>
        <end position="102"/>
    </location>
</feature>
<keyword evidence="6 8" id="KW-0406">Ion transport</keyword>
<keyword evidence="3 8" id="KW-0813">Transport</keyword>
<dbReference type="InterPro" id="IPR003689">
    <property type="entry name" value="ZIP"/>
</dbReference>
<feature type="transmembrane region" description="Helical" evidence="8">
    <location>
        <begin position="44"/>
        <end position="68"/>
    </location>
</feature>
<keyword evidence="11" id="KW-1185">Reference proteome</keyword>
<proteinExistence type="inferred from homology"/>
<evidence type="ECO:0000256" key="7">
    <source>
        <dbReference type="ARBA" id="ARBA00023136"/>
    </source>
</evidence>
<evidence type="ECO:0000313" key="10">
    <source>
        <dbReference type="EMBL" id="GJN14690.1"/>
    </source>
</evidence>
<dbReference type="GO" id="GO:0005385">
    <property type="term" value="F:zinc ion transmembrane transporter activity"/>
    <property type="evidence" value="ECO:0007669"/>
    <property type="project" value="InterPro"/>
</dbReference>
<evidence type="ECO:0000256" key="2">
    <source>
        <dbReference type="ARBA" id="ARBA00006939"/>
    </source>
</evidence>
<dbReference type="GO" id="GO:0005886">
    <property type="term" value="C:plasma membrane"/>
    <property type="evidence" value="ECO:0007669"/>
    <property type="project" value="UniProtKB-SubCell"/>
</dbReference>
<evidence type="ECO:0000256" key="3">
    <source>
        <dbReference type="ARBA" id="ARBA00022448"/>
    </source>
</evidence>
<evidence type="ECO:0000256" key="4">
    <source>
        <dbReference type="ARBA" id="ARBA00022692"/>
    </source>
</evidence>
<reference evidence="10" key="2">
    <citation type="submission" date="2021-12" db="EMBL/GenBank/DDBJ databases">
        <title>Resequencing data analysis of finger millet.</title>
        <authorList>
            <person name="Hatakeyama M."/>
            <person name="Aluri S."/>
            <person name="Balachadran M.T."/>
            <person name="Sivarajan S.R."/>
            <person name="Poveda L."/>
            <person name="Shimizu-Inatsugi R."/>
            <person name="Schlapbach R."/>
            <person name="Sreeman S.M."/>
            <person name="Shimizu K.K."/>
        </authorList>
    </citation>
    <scope>NUCLEOTIDE SEQUENCE</scope>
</reference>
<comment type="similarity">
    <text evidence="2 8">Belongs to the ZIP transporter (TC 2.A.5) family.</text>
</comment>
<keyword evidence="4 8" id="KW-0812">Transmembrane</keyword>
<sequence>MAARLNELAAFLFLLAIASLPLIAVAECECEPEDVEDHDKGAALKLKIIAIFSILAASALGCAIPSLGRKFPALSPDTDLFFVVKAFAAGVILATAFVHILPEAWEKLDSPCLGGAWKEFPFTGLIAMLAAIATLLVDTIATGYFKRAQASKTSATVGDVESDHAHGGHRHAHGISSMIAASSSTANAADDGAQLVRHRIISQVLELGIIVHSVIIGMTLGASESPSTIRPLVTALTFHQFFEGIGLGGCIVQAKFRLRSVLTMGLFFSLTTPIGVIIGIGISSTYDENSHKALITEGVLGAAAAGILIYMALVDLLAEDFMNTRVQNNGKLQVIINVSLLLGTGLMSMLAIWA</sequence>
<keyword evidence="7 8" id="KW-0472">Membrane</keyword>
<protein>
    <submittedName>
        <fullName evidence="10">Uncharacterized protein</fullName>
    </submittedName>
</protein>
<feature type="transmembrane region" description="Helical" evidence="8">
    <location>
        <begin position="122"/>
        <end position="145"/>
    </location>
</feature>
<evidence type="ECO:0000256" key="5">
    <source>
        <dbReference type="ARBA" id="ARBA00022989"/>
    </source>
</evidence>
<dbReference type="InterPro" id="IPR004698">
    <property type="entry name" value="Zn/Fe_permease_fun/pln"/>
</dbReference>
<dbReference type="PANTHER" id="PTHR11040">
    <property type="entry name" value="ZINC/IRON TRANSPORTER"/>
    <property type="match status" value="1"/>
</dbReference>
<evidence type="ECO:0000313" key="11">
    <source>
        <dbReference type="Proteomes" id="UP001054889"/>
    </source>
</evidence>
<reference evidence="10" key="1">
    <citation type="journal article" date="2018" name="DNA Res.">
        <title>Multiple hybrid de novo genome assembly of finger millet, an orphan allotetraploid crop.</title>
        <authorList>
            <person name="Hatakeyama M."/>
            <person name="Aluri S."/>
            <person name="Balachadran M.T."/>
            <person name="Sivarajan S.R."/>
            <person name="Patrignani A."/>
            <person name="Gruter S."/>
            <person name="Poveda L."/>
            <person name="Shimizu-Inatsugi R."/>
            <person name="Baeten J."/>
            <person name="Francoijs K.J."/>
            <person name="Nataraja K.N."/>
            <person name="Reddy Y.A.N."/>
            <person name="Phadnis S."/>
            <person name="Ravikumar R.L."/>
            <person name="Schlapbach R."/>
            <person name="Sreeman S.M."/>
            <person name="Shimizu K.K."/>
        </authorList>
    </citation>
    <scope>NUCLEOTIDE SEQUENCE</scope>
</reference>
<comment type="caution">
    <text evidence="10">The sequence shown here is derived from an EMBL/GenBank/DDBJ whole genome shotgun (WGS) entry which is preliminary data.</text>
</comment>
<feature type="signal peptide" evidence="9">
    <location>
        <begin position="1"/>
        <end position="26"/>
    </location>
</feature>
<dbReference type="PANTHER" id="PTHR11040:SF177">
    <property type="entry name" value="ZINC TRANSPORTER 9"/>
    <property type="match status" value="1"/>
</dbReference>
<feature type="transmembrane region" description="Helical" evidence="8">
    <location>
        <begin position="294"/>
        <end position="313"/>
    </location>
</feature>